<dbReference type="Gene3D" id="1.10.150.670">
    <property type="entry name" value="Crossover junction endonuclease EME1, DNA-binding domain"/>
    <property type="match status" value="1"/>
</dbReference>
<evidence type="ECO:0000256" key="2">
    <source>
        <dbReference type="ARBA" id="ARBA00004123"/>
    </source>
</evidence>
<dbReference type="InterPro" id="IPR042530">
    <property type="entry name" value="EME1/EME2_C"/>
</dbReference>
<evidence type="ECO:0000256" key="4">
    <source>
        <dbReference type="ARBA" id="ARBA00022722"/>
    </source>
</evidence>
<comment type="subcellular location">
    <subcellularLocation>
        <location evidence="2 14">Nucleus</location>
    </subcellularLocation>
</comment>
<dbReference type="GeneID" id="43595135"/>
<dbReference type="Gene3D" id="1.10.10.10">
    <property type="entry name" value="Winged helix-like DNA-binding domain superfamily/Winged helix DNA-binding domain"/>
    <property type="match status" value="1"/>
</dbReference>
<dbReference type="OrthoDB" id="5963188at2759"/>
<keyword evidence="10 14" id="KW-0233">DNA recombination</keyword>
<evidence type="ECO:0000313" key="18">
    <source>
        <dbReference type="Proteomes" id="UP000254866"/>
    </source>
</evidence>
<evidence type="ECO:0000256" key="11">
    <source>
        <dbReference type="ARBA" id="ARBA00023204"/>
    </source>
</evidence>
<dbReference type="InterPro" id="IPR036388">
    <property type="entry name" value="WH-like_DNA-bd_sf"/>
</dbReference>
<feature type="domain" description="ERCC4" evidence="16">
    <location>
        <begin position="291"/>
        <end position="397"/>
    </location>
</feature>
<gene>
    <name evidence="17" type="ORF">BP5553_02286</name>
</gene>
<dbReference type="Pfam" id="PF02732">
    <property type="entry name" value="ERCC4"/>
    <property type="match status" value="1"/>
</dbReference>
<dbReference type="Pfam" id="PF21136">
    <property type="entry name" value="WHD_MUS81"/>
    <property type="match status" value="1"/>
</dbReference>
<accession>A0A370U3E7</accession>
<comment type="subunit">
    <text evidence="14">Interacts with EME1.</text>
</comment>
<dbReference type="SUPFAM" id="SSF47802">
    <property type="entry name" value="DNA polymerase beta, N-terminal domain-like"/>
    <property type="match status" value="1"/>
</dbReference>
<comment type="caution">
    <text evidence="17">The sequence shown here is derived from an EMBL/GenBank/DDBJ whole genome shotgun (WGS) entry which is preliminary data.</text>
</comment>
<evidence type="ECO:0000313" key="17">
    <source>
        <dbReference type="EMBL" id="RDL42307.1"/>
    </source>
</evidence>
<dbReference type="EMBL" id="NPIC01000001">
    <property type="protein sequence ID" value="RDL42307.1"/>
    <property type="molecule type" value="Genomic_DNA"/>
</dbReference>
<dbReference type="PANTHER" id="PTHR13451">
    <property type="entry name" value="CLASS II CROSSOVER JUNCTION ENDONUCLEASE MUS81"/>
    <property type="match status" value="1"/>
</dbReference>
<evidence type="ECO:0000256" key="15">
    <source>
        <dbReference type="SAM" id="MobiDB-lite"/>
    </source>
</evidence>
<dbReference type="EC" id="3.1.22.-" evidence="14"/>
<feature type="region of interest" description="Disordered" evidence="15">
    <location>
        <begin position="78"/>
        <end position="115"/>
    </location>
</feature>
<evidence type="ECO:0000256" key="3">
    <source>
        <dbReference type="ARBA" id="ARBA00010015"/>
    </source>
</evidence>
<name>A0A370U3E7_9HELO</name>
<dbReference type="GO" id="GO:0008821">
    <property type="term" value="F:crossover junction DNA endonuclease activity"/>
    <property type="evidence" value="ECO:0007669"/>
    <property type="project" value="UniProtKB-UniRule"/>
</dbReference>
<dbReference type="InterPro" id="IPR047416">
    <property type="entry name" value="XPF_nuclease_Mus81"/>
</dbReference>
<keyword evidence="18" id="KW-1185">Reference proteome</keyword>
<evidence type="ECO:0000256" key="14">
    <source>
        <dbReference type="RuleBase" id="RU369042"/>
    </source>
</evidence>
<comment type="similarity">
    <text evidence="3 14">Belongs to the XPF family.</text>
</comment>
<evidence type="ECO:0000259" key="16">
    <source>
        <dbReference type="SMART" id="SM00891"/>
    </source>
</evidence>
<comment type="cofactor">
    <cofactor evidence="1 14">
        <name>Mg(2+)</name>
        <dbReference type="ChEBI" id="CHEBI:18420"/>
    </cofactor>
</comment>
<dbReference type="AlphaFoldDB" id="A0A370U3E7"/>
<dbReference type="FunFam" id="1.10.10.10:FF:000307">
    <property type="entry name" value="Crossover junction endonuclease MUS81"/>
    <property type="match status" value="1"/>
</dbReference>
<dbReference type="RefSeq" id="XP_031874963.1">
    <property type="nucleotide sequence ID" value="XM_032010909.1"/>
</dbReference>
<dbReference type="InterPro" id="IPR006166">
    <property type="entry name" value="ERCC4_domain"/>
</dbReference>
<dbReference type="GO" id="GO:0031573">
    <property type="term" value="P:mitotic intra-S DNA damage checkpoint signaling"/>
    <property type="evidence" value="ECO:0007669"/>
    <property type="project" value="TreeGrafter"/>
</dbReference>
<evidence type="ECO:0000256" key="8">
    <source>
        <dbReference type="ARBA" id="ARBA00022801"/>
    </source>
</evidence>
<dbReference type="FunFam" id="1.10.150.110:FF:000001">
    <property type="entry name" value="Putative Crossover junction endonuclease MUS81"/>
    <property type="match status" value="1"/>
</dbReference>
<evidence type="ECO:0000256" key="6">
    <source>
        <dbReference type="ARBA" id="ARBA00022759"/>
    </source>
</evidence>
<dbReference type="InterPro" id="IPR027421">
    <property type="entry name" value="DNA_pol_lamdba_lyase_dom_sf"/>
</dbReference>
<sequence>MTEAECANPLLLGWVSEWLETARERNSKGVTTYKKAYDSMKSCPLLFTHPSEAQQLTGFGPKLCSRLTDKLKEYCDTNGLPMPEIPQKRKKTAPKGNGDGDGAAEPVKKTRKPKPYVPALRSGGYAIILALATLDENSHSGITKQETIALAEPHCDSSFTAPTDPTKFYTAWGSMKTLVEKDLVYEKGRPSRKYALTEEGWEVAKRIKKANDGNTERVVTSAPKKNAAPELDDDQFISLDPSPSPPRMGTSESLSKQQAPDIIPQGEAIASTASLPAFTPIIIPPGSFDVKLVLDTREVRSTDDRGYMERELTKKGVAPIMRMTALGDVFWVAKMRDSALLQSLGAEGDEIVLDWIVERKRLDDLVSSIIGGRFHEQKFRLRKSGIKNIIYIIEEFSIDIPKYGEAVESAIASTQVVNGFFVKKTQKIDDTIRYLARMTRMLQGIYESKPLHLIPTDILTTRNYLPLMEHLRETQPMKDFHITHSAFSSLSSKSETLTLRDVYLKMLMCTKGVTGEKALEIQKRWKTPAEFVEAFGKCGGGEQGKKRKAEMVSNEMSNLMGRKKIAKALSVKIAEVWGEGQ</sequence>
<reference evidence="17 18" key="1">
    <citation type="journal article" date="2018" name="IMA Fungus">
        <title>IMA Genome-F 9: Draft genome sequence of Annulohypoxylon stygium, Aspergillus mulundensis, Berkeleyomyces basicola (syn. Thielaviopsis basicola), Ceratocystis smalleyi, two Cercospora beticola strains, Coleophoma cylindrospora, Fusarium fracticaudum, Phialophora cf. hyalina, and Morchella septimelata.</title>
        <authorList>
            <person name="Wingfield B.D."/>
            <person name="Bills G.F."/>
            <person name="Dong Y."/>
            <person name="Huang W."/>
            <person name="Nel W.J."/>
            <person name="Swalarsk-Parry B.S."/>
            <person name="Vaghefi N."/>
            <person name="Wilken P.M."/>
            <person name="An Z."/>
            <person name="de Beer Z.W."/>
            <person name="De Vos L."/>
            <person name="Chen L."/>
            <person name="Duong T.A."/>
            <person name="Gao Y."/>
            <person name="Hammerbacher A."/>
            <person name="Kikkert J.R."/>
            <person name="Li Y."/>
            <person name="Li H."/>
            <person name="Li K."/>
            <person name="Li Q."/>
            <person name="Liu X."/>
            <person name="Ma X."/>
            <person name="Naidoo K."/>
            <person name="Pethybridge S.J."/>
            <person name="Sun J."/>
            <person name="Steenkamp E.T."/>
            <person name="van der Nest M.A."/>
            <person name="van Wyk S."/>
            <person name="Wingfield M.J."/>
            <person name="Xiong C."/>
            <person name="Yue Q."/>
            <person name="Zhang X."/>
        </authorList>
    </citation>
    <scope>NUCLEOTIDE SEQUENCE [LARGE SCALE GENOMIC DNA]</scope>
    <source>
        <strain evidence="17 18">BP 5553</strain>
    </source>
</reference>
<evidence type="ECO:0000256" key="10">
    <source>
        <dbReference type="ARBA" id="ARBA00023172"/>
    </source>
</evidence>
<dbReference type="CDD" id="cd20074">
    <property type="entry name" value="XPF_nuclease_Mus81"/>
    <property type="match status" value="1"/>
</dbReference>
<dbReference type="GO" id="GO:0046872">
    <property type="term" value="F:metal ion binding"/>
    <property type="evidence" value="ECO:0007669"/>
    <property type="project" value="UniProtKB-UniRule"/>
</dbReference>
<dbReference type="CDD" id="cd21036">
    <property type="entry name" value="WH_MUS81"/>
    <property type="match status" value="1"/>
</dbReference>
<dbReference type="Proteomes" id="UP000254866">
    <property type="component" value="Unassembled WGS sequence"/>
</dbReference>
<keyword evidence="8 14" id="KW-0378">Hydrolase</keyword>
<keyword evidence="4 14" id="KW-0540">Nuclease</keyword>
<dbReference type="InterPro" id="IPR010996">
    <property type="entry name" value="HHH_MUS81"/>
</dbReference>
<dbReference type="PANTHER" id="PTHR13451:SF0">
    <property type="entry name" value="CROSSOVER JUNCTION ENDONUCLEASE MUS81"/>
    <property type="match status" value="1"/>
</dbReference>
<dbReference type="GO" id="GO:0000712">
    <property type="term" value="P:resolution of meiotic recombination intermediates"/>
    <property type="evidence" value="ECO:0007669"/>
    <property type="project" value="TreeGrafter"/>
</dbReference>
<dbReference type="FunFam" id="3.40.50.10130:FF:000003">
    <property type="entry name" value="Crossover junction endonuclease MUS81"/>
    <property type="match status" value="1"/>
</dbReference>
<keyword evidence="9 14" id="KW-0460">Magnesium</keyword>
<dbReference type="Gene3D" id="1.10.150.110">
    <property type="entry name" value="DNA polymerase beta, N-terminal domain-like"/>
    <property type="match status" value="1"/>
</dbReference>
<dbReference type="InterPro" id="IPR047417">
    <property type="entry name" value="WHD_MUS81"/>
</dbReference>
<dbReference type="GO" id="GO:0000727">
    <property type="term" value="P:double-strand break repair via break-induced replication"/>
    <property type="evidence" value="ECO:0007669"/>
    <property type="project" value="UniProtKB-UniRule"/>
</dbReference>
<dbReference type="GO" id="GO:0048257">
    <property type="term" value="F:3'-flap endonuclease activity"/>
    <property type="evidence" value="ECO:0007669"/>
    <property type="project" value="TreeGrafter"/>
</dbReference>
<organism evidence="17 18">
    <name type="scientific">Venustampulla echinocandica</name>
    <dbReference type="NCBI Taxonomy" id="2656787"/>
    <lineage>
        <taxon>Eukaryota</taxon>
        <taxon>Fungi</taxon>
        <taxon>Dikarya</taxon>
        <taxon>Ascomycota</taxon>
        <taxon>Pezizomycotina</taxon>
        <taxon>Leotiomycetes</taxon>
        <taxon>Helotiales</taxon>
        <taxon>Pleuroascaceae</taxon>
        <taxon>Venustampulla</taxon>
    </lineage>
</organism>
<dbReference type="GO" id="GO:0006308">
    <property type="term" value="P:DNA catabolic process"/>
    <property type="evidence" value="ECO:0007669"/>
    <property type="project" value="UniProtKB-UniRule"/>
</dbReference>
<dbReference type="Pfam" id="PF14716">
    <property type="entry name" value="HHH_8"/>
    <property type="match status" value="1"/>
</dbReference>
<dbReference type="SUPFAM" id="SSF52980">
    <property type="entry name" value="Restriction endonuclease-like"/>
    <property type="match status" value="1"/>
</dbReference>
<keyword evidence="6 14" id="KW-0255">Endonuclease</keyword>
<evidence type="ECO:0000256" key="1">
    <source>
        <dbReference type="ARBA" id="ARBA00001946"/>
    </source>
</evidence>
<evidence type="ECO:0000256" key="9">
    <source>
        <dbReference type="ARBA" id="ARBA00022842"/>
    </source>
</evidence>
<keyword evidence="7 14" id="KW-0227">DNA damage</keyword>
<keyword evidence="11 14" id="KW-0234">DNA repair</keyword>
<dbReference type="InterPro" id="IPR011335">
    <property type="entry name" value="Restrct_endonuc-II-like"/>
</dbReference>
<keyword evidence="12 14" id="KW-0539">Nucleus</keyword>
<dbReference type="SMART" id="SM00891">
    <property type="entry name" value="ERCC4"/>
    <property type="match status" value="1"/>
</dbReference>
<dbReference type="GO" id="GO:0003677">
    <property type="term" value="F:DNA binding"/>
    <property type="evidence" value="ECO:0007669"/>
    <property type="project" value="UniProtKB-UniRule"/>
</dbReference>
<dbReference type="GO" id="GO:0005634">
    <property type="term" value="C:nucleus"/>
    <property type="evidence" value="ECO:0007669"/>
    <property type="project" value="UniProtKB-SubCell"/>
</dbReference>
<comment type="function">
    <text evidence="14">Interacts with EME1 to form a DNA structure-specific endonuclease with substrate preference for branched DNA structures with a 5'-end at the branch nick. Typical substrates include 3'-flap structures, D-loops, replication forks and nicked Holliday junctions. May be required in mitosis for the processing of stalled or collapsed replication fork intermediates. May be required in meiosis for the repair of meiosis-specific double strand breaks subsequent to single-end invasion (SEI).</text>
</comment>
<dbReference type="InterPro" id="IPR033309">
    <property type="entry name" value="Mus81"/>
</dbReference>
<evidence type="ECO:0000256" key="12">
    <source>
        <dbReference type="ARBA" id="ARBA00023242"/>
    </source>
</evidence>
<dbReference type="GO" id="GO:0048476">
    <property type="term" value="C:Holliday junction resolvase complex"/>
    <property type="evidence" value="ECO:0007669"/>
    <property type="project" value="UniProtKB-UniRule"/>
</dbReference>
<dbReference type="GO" id="GO:0031297">
    <property type="term" value="P:replication fork processing"/>
    <property type="evidence" value="ECO:0007669"/>
    <property type="project" value="UniProtKB-ARBA"/>
</dbReference>
<dbReference type="Gene3D" id="3.40.50.10130">
    <property type="match status" value="1"/>
</dbReference>
<keyword evidence="13" id="KW-0469">Meiosis</keyword>
<dbReference type="STRING" id="2656787.A0A370U3E7"/>
<evidence type="ECO:0000256" key="13">
    <source>
        <dbReference type="ARBA" id="ARBA00023254"/>
    </source>
</evidence>
<evidence type="ECO:0000256" key="5">
    <source>
        <dbReference type="ARBA" id="ARBA00022723"/>
    </source>
</evidence>
<protein>
    <recommendedName>
        <fullName evidence="14">Crossover junction endonuclease MUS81</fullName>
        <ecNumber evidence="14">3.1.22.-</ecNumber>
    </recommendedName>
</protein>
<evidence type="ECO:0000256" key="7">
    <source>
        <dbReference type="ARBA" id="ARBA00022763"/>
    </source>
</evidence>
<keyword evidence="5 14" id="KW-0479">Metal-binding</keyword>
<proteinExistence type="inferred from homology"/>
<feature type="region of interest" description="Disordered" evidence="15">
    <location>
        <begin position="212"/>
        <end position="259"/>
    </location>
</feature>